<feature type="domain" description="Cytidyltransferase-like" evidence="18">
    <location>
        <begin position="345"/>
        <end position="470"/>
    </location>
</feature>
<evidence type="ECO:0000256" key="3">
    <source>
        <dbReference type="ARBA" id="ARBA00004713"/>
    </source>
</evidence>
<dbReference type="SUPFAM" id="SSF52374">
    <property type="entry name" value="Nucleotidylyl transferase"/>
    <property type="match status" value="1"/>
</dbReference>
<dbReference type="InterPro" id="IPR011914">
    <property type="entry name" value="RfaE_dom_II"/>
</dbReference>
<comment type="subunit">
    <text evidence="4 16">Homodimer.</text>
</comment>
<dbReference type="EMBL" id="VKGK01000001">
    <property type="protein sequence ID" value="TRY16405.1"/>
    <property type="molecule type" value="Genomic_DNA"/>
</dbReference>
<comment type="function">
    <text evidence="1 16">Catalyzes the phosphorylation of D-glycero-D-manno-heptose 7-phosphate at the C-1 position to selectively form D-glycero-beta-D-manno-heptose-1,7-bisphosphate.</text>
</comment>
<dbReference type="InterPro" id="IPR011913">
    <property type="entry name" value="RfaE_dom_I"/>
</dbReference>
<dbReference type="Proteomes" id="UP000318126">
    <property type="component" value="Unassembled WGS sequence"/>
</dbReference>
<sequence length="476" mass="50402">MKVSLPAFEKAKVLVVGDVMLDRYWTGPTGRISPEAPVPVVQIKQIEDRPGGAANVALNVATLGGQVCLAGIVGNDETAQALTKGIQALGVEANWHCVEGKPTITKLRVMSRNQQLIRLDFEEAYAVEESVALFKKTEALLDGVGVVILSDYAKGAITDPQNFIKLAKSKGVKVLVDPKGSDFSRYRGASLLTPNMSEFEGVVGAVTSEADLVEKAQALLADFEIDAILVTRSEKGMTLITAQGPELHIPTVAREVYDVTGAGDTVISALATALAAGSELPQACAIANTAAGIVVAKLGTSTVSRIELIKALSLSHGESGFGSVSEDQLAYALEQARLRGERVVMTNGCFDILHAGHVSYLKQAKDLGDRLIVAVNDDASVKRLKGEGRPVNQVDRRMAVLAGLASVDWVVPFSEDTPQRIIARLLPDLLVKGGDYKIEEIAGGEEVMASGGSVMVLGFEDGISTTKIIENIMANQ</sequence>
<evidence type="ECO:0000256" key="10">
    <source>
        <dbReference type="ARBA" id="ARBA00023268"/>
    </source>
</evidence>
<dbReference type="PROSITE" id="PS00584">
    <property type="entry name" value="PFKB_KINASES_2"/>
    <property type="match status" value="1"/>
</dbReference>
<dbReference type="UniPathway" id="UPA00356">
    <property type="reaction ID" value="UER00437"/>
</dbReference>
<dbReference type="NCBIfam" id="NF008454">
    <property type="entry name" value="PRK11316.1"/>
    <property type="match status" value="1"/>
</dbReference>
<dbReference type="EC" id="2.7.1.167" evidence="16"/>
<dbReference type="SUPFAM" id="SSF53613">
    <property type="entry name" value="Ribokinase-like"/>
    <property type="match status" value="1"/>
</dbReference>
<evidence type="ECO:0000256" key="16">
    <source>
        <dbReference type="HAMAP-Rule" id="MF_01603"/>
    </source>
</evidence>
<evidence type="ECO:0000256" key="7">
    <source>
        <dbReference type="ARBA" id="ARBA00022741"/>
    </source>
</evidence>
<dbReference type="GO" id="GO:0033786">
    <property type="term" value="F:heptose-1-phosphate adenylyltransferase activity"/>
    <property type="evidence" value="ECO:0007669"/>
    <property type="project" value="UniProtKB-UniRule"/>
</dbReference>
<feature type="region of interest" description="Ribokinase" evidence="16">
    <location>
        <begin position="1"/>
        <end position="315"/>
    </location>
</feature>
<dbReference type="InterPro" id="IPR002173">
    <property type="entry name" value="Carboh/pur_kinase_PfkB_CS"/>
</dbReference>
<comment type="similarity">
    <text evidence="15 16">In the C-terminal section; belongs to the cytidylyltransferase family.</text>
</comment>
<dbReference type="Gene3D" id="3.40.50.620">
    <property type="entry name" value="HUPs"/>
    <property type="match status" value="1"/>
</dbReference>
<evidence type="ECO:0000256" key="14">
    <source>
        <dbReference type="ARBA" id="ARBA00060955"/>
    </source>
</evidence>
<gene>
    <name evidence="16 19" type="primary">hldE</name>
    <name evidence="19" type="ORF">FN961_01470</name>
</gene>
<comment type="pathway">
    <text evidence="16">Nucleotide-sugar biosynthesis; ADP-L-glycero-beta-D-manno-heptose biosynthesis; ADP-L-glycero-beta-D-manno-heptose from D-glycero-beta-D-manno-heptose 7-phosphate: step 1/4.</text>
</comment>
<comment type="similarity">
    <text evidence="14 16">In the N-terminal section; belongs to the carbohydrate kinase PfkB family.</text>
</comment>
<accession>A0A553JVC4</accession>
<dbReference type="FunFam" id="3.40.50.620:FF:000028">
    <property type="entry name" value="Bifunctional protein HldE"/>
    <property type="match status" value="1"/>
</dbReference>
<comment type="caution">
    <text evidence="19">The sequence shown here is derived from an EMBL/GenBank/DDBJ whole genome shotgun (WGS) entry which is preliminary data.</text>
</comment>
<evidence type="ECO:0000256" key="1">
    <source>
        <dbReference type="ARBA" id="ARBA00002319"/>
    </source>
</evidence>
<dbReference type="PANTHER" id="PTHR46969">
    <property type="entry name" value="BIFUNCTIONAL PROTEIN HLDE"/>
    <property type="match status" value="1"/>
</dbReference>
<dbReference type="GO" id="GO:0005524">
    <property type="term" value="F:ATP binding"/>
    <property type="evidence" value="ECO:0007669"/>
    <property type="project" value="UniProtKB-UniRule"/>
</dbReference>
<evidence type="ECO:0000256" key="6">
    <source>
        <dbReference type="ARBA" id="ARBA00022695"/>
    </source>
</evidence>
<keyword evidence="20" id="KW-1185">Reference proteome</keyword>
<evidence type="ECO:0000259" key="17">
    <source>
        <dbReference type="Pfam" id="PF00294"/>
    </source>
</evidence>
<dbReference type="AlphaFoldDB" id="A0A553JVC4"/>
<evidence type="ECO:0000313" key="19">
    <source>
        <dbReference type="EMBL" id="TRY16405.1"/>
    </source>
</evidence>
<dbReference type="GO" id="GO:0033785">
    <property type="term" value="F:heptose 7-phosphate kinase activity"/>
    <property type="evidence" value="ECO:0007669"/>
    <property type="project" value="UniProtKB-UniRule"/>
</dbReference>
<dbReference type="CDD" id="cd01172">
    <property type="entry name" value="RfaE_like"/>
    <property type="match status" value="1"/>
</dbReference>
<dbReference type="NCBIfam" id="TIGR02199">
    <property type="entry name" value="rfaE_dom_II"/>
    <property type="match status" value="1"/>
</dbReference>
<comment type="catalytic activity">
    <reaction evidence="12 16">
        <text>D-glycero-beta-D-manno-heptose 1-phosphate + ATP + H(+) = ADP-D-glycero-beta-D-manno-heptose + diphosphate</text>
        <dbReference type="Rhea" id="RHEA:27465"/>
        <dbReference type="ChEBI" id="CHEBI:15378"/>
        <dbReference type="ChEBI" id="CHEBI:30616"/>
        <dbReference type="ChEBI" id="CHEBI:33019"/>
        <dbReference type="ChEBI" id="CHEBI:59967"/>
        <dbReference type="ChEBI" id="CHEBI:61593"/>
        <dbReference type="EC" id="2.7.7.70"/>
    </reaction>
</comment>
<evidence type="ECO:0000256" key="5">
    <source>
        <dbReference type="ARBA" id="ARBA00022679"/>
    </source>
</evidence>
<keyword evidence="6 16" id="KW-0548">Nucleotidyltransferase</keyword>
<evidence type="ECO:0000256" key="4">
    <source>
        <dbReference type="ARBA" id="ARBA00011738"/>
    </source>
</evidence>
<organism evidence="19 20">
    <name type="scientific">Shewanella hanedai</name>
    <name type="common">Alteromonas hanedai</name>
    <dbReference type="NCBI Taxonomy" id="25"/>
    <lineage>
        <taxon>Bacteria</taxon>
        <taxon>Pseudomonadati</taxon>
        <taxon>Pseudomonadota</taxon>
        <taxon>Gammaproteobacteria</taxon>
        <taxon>Alteromonadales</taxon>
        <taxon>Shewanellaceae</taxon>
        <taxon>Shewanella</taxon>
    </lineage>
</organism>
<dbReference type="PROSITE" id="PS00583">
    <property type="entry name" value="PFKB_KINASES_1"/>
    <property type="match status" value="1"/>
</dbReference>
<reference evidence="20" key="1">
    <citation type="submission" date="2019-07" db="EMBL/GenBank/DDBJ databases">
        <title>Shewanella sp. YLB-08 draft genomic sequence.</title>
        <authorList>
            <person name="Yu L."/>
        </authorList>
    </citation>
    <scope>NUCLEOTIDE SEQUENCE [LARGE SCALE GENOMIC DNA]</scope>
    <source>
        <strain evidence="20">JCM 20706</strain>
    </source>
</reference>
<dbReference type="InterPro" id="IPR014729">
    <property type="entry name" value="Rossmann-like_a/b/a_fold"/>
</dbReference>
<feature type="binding site" evidence="16">
    <location>
        <begin position="195"/>
        <end position="198"/>
    </location>
    <ligand>
        <name>ATP</name>
        <dbReference type="ChEBI" id="CHEBI:30616"/>
    </ligand>
</feature>
<dbReference type="GO" id="GO:0016773">
    <property type="term" value="F:phosphotransferase activity, alcohol group as acceptor"/>
    <property type="evidence" value="ECO:0007669"/>
    <property type="project" value="InterPro"/>
</dbReference>
<evidence type="ECO:0000256" key="12">
    <source>
        <dbReference type="ARBA" id="ARBA00047428"/>
    </source>
</evidence>
<dbReference type="InterPro" id="IPR011611">
    <property type="entry name" value="PfkB_dom"/>
</dbReference>
<evidence type="ECO:0000256" key="9">
    <source>
        <dbReference type="ARBA" id="ARBA00022840"/>
    </source>
</evidence>
<keyword evidence="8 16" id="KW-0418">Kinase</keyword>
<dbReference type="NCBIfam" id="TIGR02198">
    <property type="entry name" value="rfaE_dom_I"/>
    <property type="match status" value="1"/>
</dbReference>
<comment type="pathway">
    <text evidence="3">Bacterial outer membrane biogenesis; LPS core biosynthesis.</text>
</comment>
<dbReference type="GO" id="GO:0097171">
    <property type="term" value="P:ADP-L-glycero-beta-D-manno-heptose biosynthetic process"/>
    <property type="evidence" value="ECO:0007669"/>
    <property type="project" value="UniProtKB-UniPathway"/>
</dbReference>
<dbReference type="HAMAP" id="MF_01603">
    <property type="entry name" value="HldE"/>
    <property type="match status" value="1"/>
</dbReference>
<name>A0A553JVC4_SHEHA</name>
<proteinExistence type="inferred from homology"/>
<dbReference type="EC" id="2.7.7.70" evidence="16"/>
<dbReference type="InterPro" id="IPR004821">
    <property type="entry name" value="Cyt_trans-like"/>
</dbReference>
<keyword evidence="5 16" id="KW-0808">Transferase</keyword>
<evidence type="ECO:0000256" key="13">
    <source>
        <dbReference type="ARBA" id="ARBA00052873"/>
    </source>
</evidence>
<evidence type="ECO:0000256" key="15">
    <source>
        <dbReference type="ARBA" id="ARBA00061122"/>
    </source>
</evidence>
<dbReference type="Pfam" id="PF00294">
    <property type="entry name" value="PfkB"/>
    <property type="match status" value="1"/>
</dbReference>
<dbReference type="Pfam" id="PF01467">
    <property type="entry name" value="CTP_transf_like"/>
    <property type="match status" value="1"/>
</dbReference>
<dbReference type="OrthoDB" id="9802794at2"/>
<keyword evidence="7 16" id="KW-0547">Nucleotide-binding</keyword>
<dbReference type="InterPro" id="IPR029056">
    <property type="entry name" value="Ribokinase-like"/>
</dbReference>
<keyword evidence="9 16" id="KW-0067">ATP-binding</keyword>
<dbReference type="RefSeq" id="WP_143562850.1">
    <property type="nucleotide sequence ID" value="NZ_BMPL01000001.1"/>
</dbReference>
<evidence type="ECO:0000256" key="2">
    <source>
        <dbReference type="ARBA" id="ARBA00003753"/>
    </source>
</evidence>
<feature type="active site" evidence="16">
    <location>
        <position position="264"/>
    </location>
</feature>
<comment type="catalytic activity">
    <reaction evidence="13 16">
        <text>D-glycero-beta-D-manno-heptose 7-phosphate + ATP = D-glycero-beta-D-manno-heptose 1,7-bisphosphate + ADP + H(+)</text>
        <dbReference type="Rhea" id="RHEA:27473"/>
        <dbReference type="ChEBI" id="CHEBI:15378"/>
        <dbReference type="ChEBI" id="CHEBI:30616"/>
        <dbReference type="ChEBI" id="CHEBI:60204"/>
        <dbReference type="ChEBI" id="CHEBI:60208"/>
        <dbReference type="ChEBI" id="CHEBI:456216"/>
        <dbReference type="EC" id="2.7.1.167"/>
    </reaction>
</comment>
<evidence type="ECO:0000256" key="11">
    <source>
        <dbReference type="ARBA" id="ARBA00023277"/>
    </source>
</evidence>
<protein>
    <recommendedName>
        <fullName evidence="16">Bifunctional protein HldE</fullName>
    </recommendedName>
    <domain>
        <recommendedName>
            <fullName evidence="16">D-beta-D-heptose 7-phosphate kinase</fullName>
            <ecNumber evidence="16">2.7.1.167</ecNumber>
        </recommendedName>
        <alternativeName>
            <fullName evidence="16">D-beta-D-heptose 7-phosphotransferase</fullName>
        </alternativeName>
        <alternativeName>
            <fullName evidence="16">D-glycero-beta-D-manno-heptose-7-phosphate kinase</fullName>
        </alternativeName>
    </domain>
    <domain>
        <recommendedName>
            <fullName evidence="16">D-beta-D-heptose 1-phosphate adenylyltransferase</fullName>
            <ecNumber evidence="16">2.7.7.70</ecNumber>
        </recommendedName>
        <alternativeName>
            <fullName evidence="16">D-glycero-beta-D-manno-heptose 1-phosphate adenylyltransferase</fullName>
        </alternativeName>
    </domain>
</protein>
<dbReference type="UniPathway" id="UPA00958"/>
<dbReference type="PANTHER" id="PTHR46969:SF1">
    <property type="entry name" value="BIFUNCTIONAL PROTEIN HLDE"/>
    <property type="match status" value="1"/>
</dbReference>
<dbReference type="Gene3D" id="3.40.1190.20">
    <property type="match status" value="1"/>
</dbReference>
<dbReference type="FunFam" id="3.40.1190.20:FF:000002">
    <property type="entry name" value="Bifunctional protein HldE"/>
    <property type="match status" value="1"/>
</dbReference>
<keyword evidence="10 16" id="KW-0511">Multifunctional enzyme</keyword>
<evidence type="ECO:0000256" key="8">
    <source>
        <dbReference type="ARBA" id="ARBA00022777"/>
    </source>
</evidence>
<comment type="function">
    <text evidence="2 16">Catalyzes the ADP transfer from ATP to D-glycero-beta-D-manno-heptose 1-phosphate, yielding ADP-D-glycero-beta-D-manno-heptose.</text>
</comment>
<feature type="domain" description="Carbohydrate kinase PfkB" evidence="17">
    <location>
        <begin position="11"/>
        <end position="302"/>
    </location>
</feature>
<dbReference type="NCBIfam" id="TIGR00125">
    <property type="entry name" value="cyt_tran_rel"/>
    <property type="match status" value="1"/>
</dbReference>
<dbReference type="GO" id="GO:0005829">
    <property type="term" value="C:cytosol"/>
    <property type="evidence" value="ECO:0007669"/>
    <property type="project" value="TreeGrafter"/>
</dbReference>
<evidence type="ECO:0000313" key="20">
    <source>
        <dbReference type="Proteomes" id="UP000318126"/>
    </source>
</evidence>
<evidence type="ECO:0000259" key="18">
    <source>
        <dbReference type="Pfam" id="PF01467"/>
    </source>
</evidence>
<keyword evidence="11 16" id="KW-0119">Carbohydrate metabolism</keyword>
<comment type="pathway">
    <text evidence="16">Nucleotide-sugar biosynthesis; ADP-L-glycero-beta-D-manno-heptose biosynthesis; ADP-L-glycero-beta-D-manno-heptose from D-glycero-beta-D-manno-heptose 7-phosphate: step 3/4.</text>
</comment>
<feature type="region of interest" description="Cytidylyltransferase" evidence="16">
    <location>
        <begin position="345"/>
        <end position="476"/>
    </location>
</feature>
<dbReference type="InterPro" id="IPR023030">
    <property type="entry name" value="Bifunc_HldE"/>
</dbReference>
<dbReference type="GO" id="GO:0009244">
    <property type="term" value="P:lipopolysaccharide core region biosynthetic process"/>
    <property type="evidence" value="ECO:0007669"/>
    <property type="project" value="UniProtKB-UniPathway"/>
</dbReference>